<reference evidence="3" key="1">
    <citation type="journal article" date="2023" name="Mol. Phylogenet. Evol.">
        <title>Genome-scale phylogeny and comparative genomics of the fungal order Sordariales.</title>
        <authorList>
            <person name="Hensen N."/>
            <person name="Bonometti L."/>
            <person name="Westerberg I."/>
            <person name="Brannstrom I.O."/>
            <person name="Guillou S."/>
            <person name="Cros-Aarteil S."/>
            <person name="Calhoun S."/>
            <person name="Haridas S."/>
            <person name="Kuo A."/>
            <person name="Mondo S."/>
            <person name="Pangilinan J."/>
            <person name="Riley R."/>
            <person name="LaButti K."/>
            <person name="Andreopoulos B."/>
            <person name="Lipzen A."/>
            <person name="Chen C."/>
            <person name="Yan M."/>
            <person name="Daum C."/>
            <person name="Ng V."/>
            <person name="Clum A."/>
            <person name="Steindorff A."/>
            <person name="Ohm R.A."/>
            <person name="Martin F."/>
            <person name="Silar P."/>
            <person name="Natvig D.O."/>
            <person name="Lalanne C."/>
            <person name="Gautier V."/>
            <person name="Ament-Velasquez S.L."/>
            <person name="Kruys A."/>
            <person name="Hutchinson M.I."/>
            <person name="Powell A.J."/>
            <person name="Barry K."/>
            <person name="Miller A.N."/>
            <person name="Grigoriev I.V."/>
            <person name="Debuchy R."/>
            <person name="Gladieux P."/>
            <person name="Hiltunen Thoren M."/>
            <person name="Johannesson H."/>
        </authorList>
    </citation>
    <scope>NUCLEOTIDE SEQUENCE</scope>
    <source>
        <strain evidence="3">CBS 508.74</strain>
    </source>
</reference>
<evidence type="ECO:0000313" key="3">
    <source>
        <dbReference type="EMBL" id="KAK4113266.1"/>
    </source>
</evidence>
<reference evidence="3" key="2">
    <citation type="submission" date="2023-05" db="EMBL/GenBank/DDBJ databases">
        <authorList>
            <consortium name="Lawrence Berkeley National Laboratory"/>
            <person name="Steindorff A."/>
            <person name="Hensen N."/>
            <person name="Bonometti L."/>
            <person name="Westerberg I."/>
            <person name="Brannstrom I.O."/>
            <person name="Guillou S."/>
            <person name="Cros-Aarteil S."/>
            <person name="Calhoun S."/>
            <person name="Haridas S."/>
            <person name="Kuo A."/>
            <person name="Mondo S."/>
            <person name="Pangilinan J."/>
            <person name="Riley R."/>
            <person name="Labutti K."/>
            <person name="Andreopoulos B."/>
            <person name="Lipzen A."/>
            <person name="Chen C."/>
            <person name="Yanf M."/>
            <person name="Daum C."/>
            <person name="Ng V."/>
            <person name="Clum A."/>
            <person name="Ohm R."/>
            <person name="Martin F."/>
            <person name="Silar P."/>
            <person name="Natvig D."/>
            <person name="Lalanne C."/>
            <person name="Gautier V."/>
            <person name="Ament-Velasquez S.L."/>
            <person name="Kruys A."/>
            <person name="Hutchinson M.I."/>
            <person name="Powell A.J."/>
            <person name="Barry K."/>
            <person name="Miller A.N."/>
            <person name="Grigoriev I.V."/>
            <person name="Debuchy R."/>
            <person name="Gladieux P."/>
            <person name="Thoren M.H."/>
            <person name="Johannesson H."/>
        </authorList>
    </citation>
    <scope>NUCLEOTIDE SEQUENCE</scope>
    <source>
        <strain evidence="3">CBS 508.74</strain>
    </source>
</reference>
<dbReference type="Pfam" id="PF01814">
    <property type="entry name" value="Hemerythrin"/>
    <property type="match status" value="1"/>
</dbReference>
<evidence type="ECO:0000256" key="1">
    <source>
        <dbReference type="SAM" id="MobiDB-lite"/>
    </source>
</evidence>
<keyword evidence="4" id="KW-1185">Reference proteome</keyword>
<comment type="caution">
    <text evidence="3">The sequence shown here is derived from an EMBL/GenBank/DDBJ whole genome shotgun (WGS) entry which is preliminary data.</text>
</comment>
<dbReference type="RefSeq" id="XP_064670836.1">
    <property type="nucleotide sequence ID" value="XM_064811503.1"/>
</dbReference>
<sequence length="204" mass="23682">MTEQHNQPATATDAIDRVSDRIKHDHRELEQYYNNIKSANRDDDKVKWQNMFVWELARHSIAEEIVVYPAFEKHVSNGQKMAEKDRAEHQQQVKEKLYEFQQMSPSDANFDPAIDSLWETLSQHITEEERDDLPELEKAIDSDMSGSLARSFHRTKHFVPTRSHPSAPDRPPFETAAGLLTTPLDKLMDMFRKFPDDSEKGSSK</sequence>
<evidence type="ECO:0000259" key="2">
    <source>
        <dbReference type="Pfam" id="PF01814"/>
    </source>
</evidence>
<feature type="domain" description="Hemerythrin-like" evidence="2">
    <location>
        <begin position="19"/>
        <end position="135"/>
    </location>
</feature>
<dbReference type="Proteomes" id="UP001302812">
    <property type="component" value="Unassembled WGS sequence"/>
</dbReference>
<dbReference type="PANTHER" id="PTHR35585">
    <property type="entry name" value="HHE DOMAIN PROTEIN (AFU_ORTHOLOGUE AFUA_4G00730)"/>
    <property type="match status" value="1"/>
</dbReference>
<dbReference type="Gene3D" id="1.20.120.520">
    <property type="entry name" value="nmb1532 protein domain like"/>
    <property type="match status" value="1"/>
</dbReference>
<gene>
    <name evidence="3" type="ORF">N656DRAFT_708435</name>
</gene>
<dbReference type="EMBL" id="MU853340">
    <property type="protein sequence ID" value="KAK4113266.1"/>
    <property type="molecule type" value="Genomic_DNA"/>
</dbReference>
<evidence type="ECO:0000313" key="4">
    <source>
        <dbReference type="Proteomes" id="UP001302812"/>
    </source>
</evidence>
<dbReference type="GeneID" id="89935628"/>
<dbReference type="PANTHER" id="PTHR35585:SF1">
    <property type="entry name" value="HHE DOMAIN PROTEIN (AFU_ORTHOLOGUE AFUA_4G00730)"/>
    <property type="match status" value="1"/>
</dbReference>
<feature type="compositionally biased region" description="Polar residues" evidence="1">
    <location>
        <begin position="1"/>
        <end position="10"/>
    </location>
</feature>
<name>A0AAN6TFK7_9PEZI</name>
<protein>
    <recommendedName>
        <fullName evidence="2">Hemerythrin-like domain-containing protein</fullName>
    </recommendedName>
</protein>
<dbReference type="AlphaFoldDB" id="A0AAN6TFK7"/>
<feature type="region of interest" description="Disordered" evidence="1">
    <location>
        <begin position="1"/>
        <end position="21"/>
    </location>
</feature>
<dbReference type="InterPro" id="IPR012312">
    <property type="entry name" value="Hemerythrin-like"/>
</dbReference>
<feature type="region of interest" description="Disordered" evidence="1">
    <location>
        <begin position="157"/>
        <end position="176"/>
    </location>
</feature>
<accession>A0AAN6TFK7</accession>
<organism evidence="3 4">
    <name type="scientific">Canariomyces notabilis</name>
    <dbReference type="NCBI Taxonomy" id="2074819"/>
    <lineage>
        <taxon>Eukaryota</taxon>
        <taxon>Fungi</taxon>
        <taxon>Dikarya</taxon>
        <taxon>Ascomycota</taxon>
        <taxon>Pezizomycotina</taxon>
        <taxon>Sordariomycetes</taxon>
        <taxon>Sordariomycetidae</taxon>
        <taxon>Sordariales</taxon>
        <taxon>Chaetomiaceae</taxon>
        <taxon>Canariomyces</taxon>
    </lineage>
</organism>
<proteinExistence type="predicted"/>